<evidence type="ECO:0000313" key="4">
    <source>
        <dbReference type="EMBL" id="TWT91803.1"/>
    </source>
</evidence>
<evidence type="ECO:0000256" key="1">
    <source>
        <dbReference type="ARBA" id="ARBA00001933"/>
    </source>
</evidence>
<dbReference type="RefSeq" id="WP_146446852.1">
    <property type="nucleotide sequence ID" value="NZ_SJPR01000014.1"/>
</dbReference>
<dbReference type="GO" id="GO:0004124">
    <property type="term" value="F:cysteine synthase activity"/>
    <property type="evidence" value="ECO:0007669"/>
    <property type="project" value="UniProtKB-EC"/>
</dbReference>
<keyword evidence="5" id="KW-1185">Reference proteome</keyword>
<comment type="caution">
    <text evidence="4">The sequence shown here is derived from an EMBL/GenBank/DDBJ whole genome shotgun (WGS) entry which is preliminary data.</text>
</comment>
<keyword evidence="4" id="KW-0808">Transferase</keyword>
<dbReference type="InterPro" id="IPR036052">
    <property type="entry name" value="TrpB-like_PALP_sf"/>
</dbReference>
<gene>
    <name evidence="4" type="primary">cysK_2</name>
    <name evidence="4" type="ORF">Pla108_41810</name>
</gene>
<dbReference type="OrthoDB" id="9815130at2"/>
<feature type="domain" description="Tryptophan synthase beta chain-like PALP" evidence="3">
    <location>
        <begin position="15"/>
        <end position="296"/>
    </location>
</feature>
<dbReference type="SUPFAM" id="SSF53686">
    <property type="entry name" value="Tryptophan synthase beta subunit-like PLP-dependent enzymes"/>
    <property type="match status" value="1"/>
</dbReference>
<dbReference type="InterPro" id="IPR001926">
    <property type="entry name" value="TrpB-like_PALP"/>
</dbReference>
<evidence type="ECO:0000259" key="3">
    <source>
        <dbReference type="Pfam" id="PF00291"/>
    </source>
</evidence>
<evidence type="ECO:0000256" key="2">
    <source>
        <dbReference type="ARBA" id="ARBA00022898"/>
    </source>
</evidence>
<protein>
    <submittedName>
        <fullName evidence="4">Cysteine synthase</fullName>
        <ecNumber evidence="4">2.5.1.47</ecNumber>
    </submittedName>
</protein>
<comment type="cofactor">
    <cofactor evidence="1">
        <name>pyridoxal 5'-phosphate</name>
        <dbReference type="ChEBI" id="CHEBI:597326"/>
    </cofactor>
</comment>
<dbReference type="Proteomes" id="UP000317421">
    <property type="component" value="Unassembled WGS sequence"/>
</dbReference>
<dbReference type="CDD" id="cd01561">
    <property type="entry name" value="CBS_like"/>
    <property type="match status" value="1"/>
</dbReference>
<dbReference type="EC" id="2.5.1.47" evidence="4"/>
<dbReference type="AlphaFoldDB" id="A0A5C5ZZN7"/>
<dbReference type="Gene3D" id="3.40.50.1100">
    <property type="match status" value="2"/>
</dbReference>
<sequence length="308" mass="33081">MHAPTLRHCYATEQIVTPLVPVQLSPSEPTIWCKLEYHNPSGSTKDRIARFILGKAVRSGQLRAGSEVVEASSGSTSISLALMAAQFDLRFLAVMPETVSSERIKMIKAFGAEVRLTPPAEGVAGAIAEAARHTEERGAFATDQFANPDNPAAHRHQTAAEIIAQVPARTVDVVVSGVGTGGTLVGLYQGFCDFGCRPVPVVARPTHCTGAYEAECSSFSARIPGVVDCLSTIFREADLADRVAIDIDDEEALETARRLIRHGFPVGPSSGLNFAAATRAARELRPDGVVVTVFPDRMERYFSTLLFD</sequence>
<keyword evidence="2" id="KW-0663">Pyridoxal phosphate</keyword>
<dbReference type="EMBL" id="SJPR01000014">
    <property type="protein sequence ID" value="TWT91803.1"/>
    <property type="molecule type" value="Genomic_DNA"/>
</dbReference>
<dbReference type="PANTHER" id="PTHR10314">
    <property type="entry name" value="CYSTATHIONINE BETA-SYNTHASE"/>
    <property type="match status" value="1"/>
</dbReference>
<evidence type="ECO:0000313" key="5">
    <source>
        <dbReference type="Proteomes" id="UP000317421"/>
    </source>
</evidence>
<organism evidence="4 5">
    <name type="scientific">Botrimarina colliarenosi</name>
    <dbReference type="NCBI Taxonomy" id="2528001"/>
    <lineage>
        <taxon>Bacteria</taxon>
        <taxon>Pseudomonadati</taxon>
        <taxon>Planctomycetota</taxon>
        <taxon>Planctomycetia</taxon>
        <taxon>Pirellulales</taxon>
        <taxon>Lacipirellulaceae</taxon>
        <taxon>Botrimarina</taxon>
    </lineage>
</organism>
<dbReference type="Pfam" id="PF00291">
    <property type="entry name" value="PALP"/>
    <property type="match status" value="1"/>
</dbReference>
<reference evidence="4 5" key="1">
    <citation type="submission" date="2019-02" db="EMBL/GenBank/DDBJ databases">
        <title>Deep-cultivation of Planctomycetes and their phenomic and genomic characterization uncovers novel biology.</title>
        <authorList>
            <person name="Wiegand S."/>
            <person name="Jogler M."/>
            <person name="Boedeker C."/>
            <person name="Pinto D."/>
            <person name="Vollmers J."/>
            <person name="Rivas-Marin E."/>
            <person name="Kohn T."/>
            <person name="Peeters S.H."/>
            <person name="Heuer A."/>
            <person name="Rast P."/>
            <person name="Oberbeckmann S."/>
            <person name="Bunk B."/>
            <person name="Jeske O."/>
            <person name="Meyerdierks A."/>
            <person name="Storesund J.E."/>
            <person name="Kallscheuer N."/>
            <person name="Luecker S."/>
            <person name="Lage O.M."/>
            <person name="Pohl T."/>
            <person name="Merkel B.J."/>
            <person name="Hornburger P."/>
            <person name="Mueller R.-W."/>
            <person name="Bruemmer F."/>
            <person name="Labrenz M."/>
            <person name="Spormann A.M."/>
            <person name="Op Den Camp H."/>
            <person name="Overmann J."/>
            <person name="Amann R."/>
            <person name="Jetten M.S.M."/>
            <person name="Mascher T."/>
            <person name="Medema M.H."/>
            <person name="Devos D.P."/>
            <person name="Kaster A.-K."/>
            <person name="Ovreas L."/>
            <person name="Rohde M."/>
            <person name="Galperin M.Y."/>
            <person name="Jogler C."/>
        </authorList>
    </citation>
    <scope>NUCLEOTIDE SEQUENCE [LARGE SCALE GENOMIC DNA]</scope>
    <source>
        <strain evidence="4 5">Pla108</strain>
    </source>
</reference>
<dbReference type="InterPro" id="IPR050214">
    <property type="entry name" value="Cys_Synth/Cystath_Beta-Synth"/>
</dbReference>
<accession>A0A5C5ZZN7</accession>
<name>A0A5C5ZZN7_9BACT</name>
<proteinExistence type="predicted"/>